<dbReference type="Proteomes" id="UP000284684">
    <property type="component" value="Unassembled WGS sequence"/>
</dbReference>
<dbReference type="InterPro" id="IPR009628">
    <property type="entry name" value="Phage_tape_measure_N"/>
</dbReference>
<dbReference type="InterPro" id="IPR006431">
    <property type="entry name" value="Phage_tape_meas_C"/>
</dbReference>
<feature type="domain" description="Bacteriophage tail tape measure N-terminal" evidence="3">
    <location>
        <begin position="269"/>
        <end position="415"/>
    </location>
</feature>
<feature type="compositionally biased region" description="Basic and acidic residues" evidence="2">
    <location>
        <begin position="785"/>
        <end position="802"/>
    </location>
</feature>
<sequence>MSTTFASLGIAVESSQAVKAADDLDKLVDAAEDAEKAIDDLGKTGDCLANTGKKIVQTETEVAQGIDKTTGARERQAGATRKATESATSEIAIISRLDKAMTGNLDSIEQLIQAEGLLERARKGGLVTIEEQTRYQDQLGKAYDKIEKAESKETAQKQRLIDAENRQIEALKRTVNSIDPVTAKLAKLEAQEKALEAAHKAGVIDANRYNEALAKIGGDRAALEKTATGFDKLKLGTRQAQENVVQLGNALSSGDWGSGIRAVAQLGAGAGASAAGLLAILAPLALATAAVGGLAYAYHMGSEEQDAYSKGLIVTGNSAGLSTGQLADMARQVSATVGTTGQAAEALAALAGNGKIAGESFAGITQAAVSMQEATGKAISETIGEFTKLADDPVKASAALNEQYHYLTASVYSQIAALEEQGNHAGAVKLATEQYADAINERTPKILENLSFWEKGYNAVARAADSLKNLGRPDIGADIEAVQRDLARAQSGDVGAFQNKQEMIDFYTNRLNMLEDQKAAEADIAKYEGEQAKVQQDAVAAMAKVDALTKSSWTNEQKRTDALKEYRRQLDDIRKADPKDKRLEQAVVDKNIANINDKFKDSKAATGSVDLTGFNDAKNQLASIVAEYSNAQKQLDAAQKAGLISQAEYTQKRDGLIGNERDEVTAAYEAEVAALEAVKNKSGTTAAQRIQLDQKIADARTAMLKAQKDADSQLEVLATNETGRLAKQERAITSYAQALSQQQKALELAGRRAVIGVGQGDRQNALSGELNSQQDRFAQQSLELENQRSDPSRNMSDEEFTRKSQALADANKAATDQIRQNYADVEAGQGDWTKGATSAWANYLDSAQNVAGQTKSLFGNAFSSMEDAVVNFAMTGKLSFADFTKSILADMARIAARQASSALLSSLVGAGISYFTGSGSGATGAATAGGAEAGAQSFGSQFDASSASVNFGGGRASGGGVDPNTLYEVNEKGPELFSQGGRSYLMTGAAGGSVTPLTTGGGPGIAAMGGGNGGNTYNFPVAVSVQTSGEAGGAASQEASSQFGKGIQQAAKVEAETAIARALQPGGSIWRLTNGRG</sequence>
<feature type="coiled-coil region" evidence="1">
    <location>
        <begin position="146"/>
        <end position="174"/>
    </location>
</feature>
<proteinExistence type="predicted"/>
<evidence type="ECO:0000256" key="2">
    <source>
        <dbReference type="SAM" id="MobiDB-lite"/>
    </source>
</evidence>
<evidence type="ECO:0000313" key="6">
    <source>
        <dbReference type="Proteomes" id="UP000284684"/>
    </source>
</evidence>
<comment type="caution">
    <text evidence="5">The sequence shown here is derived from an EMBL/GenBank/DDBJ whole genome shotgun (WGS) entry which is preliminary data.</text>
</comment>
<feature type="coiled-coil region" evidence="1">
    <location>
        <begin position="497"/>
        <end position="537"/>
    </location>
</feature>
<reference evidence="5 6" key="1">
    <citation type="submission" date="2016-10" db="EMBL/GenBank/DDBJ databases">
        <title>Comparative genome analysis of multiple Pseudomonas spp. focuses on biocontrol and plant growth promoting traits.</title>
        <authorList>
            <person name="Tao X.-Y."/>
            <person name="Taylor C.G."/>
        </authorList>
    </citation>
    <scope>NUCLEOTIDE SEQUENCE [LARGE SCALE GENOMIC DNA]</scope>
    <source>
        <strain evidence="5 6">37D10</strain>
    </source>
</reference>
<accession>A0A423GNW0</accession>
<name>A0A423GNW0_9PSED</name>
<feature type="domain" description="Bacteriophage tail tape measure C-terminal" evidence="4">
    <location>
        <begin position="830"/>
        <end position="904"/>
    </location>
</feature>
<dbReference type="Pfam" id="PF09718">
    <property type="entry name" value="Tape_meas_lam_C"/>
    <property type="match status" value="1"/>
</dbReference>
<feature type="coiled-coil region" evidence="1">
    <location>
        <begin position="614"/>
        <end position="641"/>
    </location>
</feature>
<gene>
    <name evidence="5" type="ORF">BK658_17690</name>
</gene>
<feature type="region of interest" description="Disordered" evidence="2">
    <location>
        <begin position="783"/>
        <end position="811"/>
    </location>
</feature>
<dbReference type="AlphaFoldDB" id="A0A423GNW0"/>
<organism evidence="5 6">
    <name type="scientific">Pseudomonas brassicacearum</name>
    <dbReference type="NCBI Taxonomy" id="930166"/>
    <lineage>
        <taxon>Bacteria</taxon>
        <taxon>Pseudomonadati</taxon>
        <taxon>Pseudomonadota</taxon>
        <taxon>Gammaproteobacteria</taxon>
        <taxon>Pseudomonadales</taxon>
        <taxon>Pseudomonadaceae</taxon>
        <taxon>Pseudomonas</taxon>
    </lineage>
</organism>
<dbReference type="NCBIfam" id="TIGR01541">
    <property type="entry name" value="tape_meas_lam_C"/>
    <property type="match status" value="1"/>
</dbReference>
<evidence type="ECO:0000259" key="4">
    <source>
        <dbReference type="Pfam" id="PF09718"/>
    </source>
</evidence>
<dbReference type="EMBL" id="MOBI01000020">
    <property type="protein sequence ID" value="ROM94388.1"/>
    <property type="molecule type" value="Genomic_DNA"/>
</dbReference>
<evidence type="ECO:0000313" key="5">
    <source>
        <dbReference type="EMBL" id="ROM94388.1"/>
    </source>
</evidence>
<evidence type="ECO:0000259" key="3">
    <source>
        <dbReference type="Pfam" id="PF06791"/>
    </source>
</evidence>
<protein>
    <submittedName>
        <fullName evidence="5">Phage tail tape measure protein</fullName>
    </submittedName>
</protein>
<feature type="coiled-coil region" evidence="1">
    <location>
        <begin position="17"/>
        <end position="44"/>
    </location>
</feature>
<evidence type="ECO:0000256" key="1">
    <source>
        <dbReference type="SAM" id="Coils"/>
    </source>
</evidence>
<dbReference type="RefSeq" id="WP_123583522.1">
    <property type="nucleotide sequence ID" value="NZ_MOBI01000020.1"/>
</dbReference>
<keyword evidence="1" id="KW-0175">Coiled coil</keyword>
<dbReference type="Pfam" id="PF06791">
    <property type="entry name" value="TMP_2"/>
    <property type="match status" value="1"/>
</dbReference>